<dbReference type="Gene3D" id="3.10.180.10">
    <property type="entry name" value="2,3-Dihydroxybiphenyl 1,2-Dioxygenase, domain 1"/>
    <property type="match status" value="1"/>
</dbReference>
<evidence type="ECO:0000313" key="2">
    <source>
        <dbReference type="Proteomes" id="UP000028411"/>
    </source>
</evidence>
<comment type="caution">
    <text evidence="1">The sequence shown here is derived from an EMBL/GenBank/DDBJ whole genome shotgun (WGS) entry which is preliminary data.</text>
</comment>
<dbReference type="PATRIC" id="fig|46429.4.peg.2451"/>
<dbReference type="SUPFAM" id="SSF54593">
    <property type="entry name" value="Glyoxalase/Bleomycin resistance protein/Dihydroxybiphenyl dioxygenase"/>
    <property type="match status" value="1"/>
</dbReference>
<evidence type="ECO:0000313" key="1">
    <source>
        <dbReference type="EMBL" id="KEQ53191.1"/>
    </source>
</evidence>
<protein>
    <recommendedName>
        <fullName evidence="3">VOC domain-containing protein</fullName>
    </recommendedName>
</protein>
<dbReference type="InterPro" id="IPR029068">
    <property type="entry name" value="Glyas_Bleomycin-R_OHBP_Dase"/>
</dbReference>
<sequence>MTLFDGFYQMGFVARDLDRATAALGQRFGITHFRRKRSSPTMDAAHAWVGAIMLELIQIGPGAPDIYEAYVPDDPSAVRLHHHGFRAADAAAWESINRRIDAVGLATPMRGAVMDGQLNYIYADTRADTGVYSEFVYLTGAATSIYDDVPHN</sequence>
<dbReference type="AlphaFoldDB" id="A0A081RDB8"/>
<dbReference type="OrthoDB" id="7471113at2"/>
<proteinExistence type="predicted"/>
<reference evidence="1 2" key="1">
    <citation type="submission" date="2014-02" db="EMBL/GenBank/DDBJ databases">
        <title>Whole genome sequence of Sphingobium chlorophenolicum NBRC 16172.</title>
        <authorList>
            <person name="Gan H.M."/>
            <person name="Gan H.Y."/>
            <person name="Chew T.H."/>
            <person name="Savka M.A."/>
        </authorList>
    </citation>
    <scope>NUCLEOTIDE SEQUENCE [LARGE SCALE GENOMIC DNA]</scope>
    <source>
        <strain evidence="1 2">NBRC 16172</strain>
    </source>
</reference>
<accession>A0A081RDB8</accession>
<dbReference type="eggNOG" id="ENOG50301C8">
    <property type="taxonomic scope" value="Bacteria"/>
</dbReference>
<evidence type="ECO:0008006" key="3">
    <source>
        <dbReference type="Google" id="ProtNLM"/>
    </source>
</evidence>
<gene>
    <name evidence="1" type="ORF">BV95_02475</name>
</gene>
<dbReference type="EMBL" id="JFHR01000026">
    <property type="protein sequence ID" value="KEQ53191.1"/>
    <property type="molecule type" value="Genomic_DNA"/>
</dbReference>
<dbReference type="RefSeq" id="WP_037452062.1">
    <property type="nucleotide sequence ID" value="NZ_JFHR01000026.1"/>
</dbReference>
<organism evidence="1 2">
    <name type="scientific">Sphingobium chlorophenolicum</name>
    <dbReference type="NCBI Taxonomy" id="46429"/>
    <lineage>
        <taxon>Bacteria</taxon>
        <taxon>Pseudomonadati</taxon>
        <taxon>Pseudomonadota</taxon>
        <taxon>Alphaproteobacteria</taxon>
        <taxon>Sphingomonadales</taxon>
        <taxon>Sphingomonadaceae</taxon>
        <taxon>Sphingobium</taxon>
    </lineage>
</organism>
<dbReference type="Proteomes" id="UP000028411">
    <property type="component" value="Unassembled WGS sequence"/>
</dbReference>
<name>A0A081RDB8_SPHCR</name>